<accession>A0AAE6WJE9</accession>
<evidence type="ECO:0000313" key="2">
    <source>
        <dbReference type="Proteomes" id="UP000463931"/>
    </source>
</evidence>
<dbReference type="Proteomes" id="UP000463931">
    <property type="component" value="Chromosome"/>
</dbReference>
<dbReference type="RefSeq" id="WP_163588100.1">
    <property type="nucleotide sequence ID" value="NZ_CP040852.1"/>
</dbReference>
<proteinExistence type="predicted"/>
<organism evidence="1 2">
    <name type="scientific">Ligilactobacillus murinus</name>
    <dbReference type="NCBI Taxonomy" id="1622"/>
    <lineage>
        <taxon>Bacteria</taxon>
        <taxon>Bacillati</taxon>
        <taxon>Bacillota</taxon>
        <taxon>Bacilli</taxon>
        <taxon>Lactobacillales</taxon>
        <taxon>Lactobacillaceae</taxon>
        <taxon>Ligilactobacillus</taxon>
    </lineage>
</organism>
<sequence>MTPAAYVRSVIEAKIDAIPNLSLEHVHTFMIDPSDNTKEDLILVISELVDGGSSYGNDQELDITRQVQLIFYYPPNYEFDMSEIEKSVKQVLFDQRIRCFSDAGHVMTPDNQNIINTLKFKYTEEEV</sequence>
<name>A0AAE6WJE9_9LACO</name>
<protein>
    <submittedName>
        <fullName evidence="1">Uncharacterized protein</fullName>
    </submittedName>
</protein>
<dbReference type="EMBL" id="CP040852">
    <property type="protein sequence ID" value="QIA90505.1"/>
    <property type="molecule type" value="Genomic_DNA"/>
</dbReference>
<dbReference type="AlphaFoldDB" id="A0AAE6WJE9"/>
<reference evidence="1 2" key="1">
    <citation type="journal article" date="2019" name="Nat. Med.">
        <title>Preventing dysbiosis of the neonatal mouse intestinal microbiome protects against late-onset sepsis.</title>
        <authorList>
            <person name="Singer J.R."/>
            <person name="Blosser E.G."/>
            <person name="Zindl C.L."/>
            <person name="Silberger D.J."/>
            <person name="Conlan S."/>
            <person name="Laufer V.A."/>
            <person name="DiToro D."/>
            <person name="Deming C."/>
            <person name="Kumar R."/>
            <person name="Morrow C.D."/>
            <person name="Segre J.A."/>
            <person name="Gray M.J."/>
            <person name="Randolph D.A."/>
            <person name="Weaver C.T."/>
        </authorList>
    </citation>
    <scope>NUCLEOTIDE SEQUENCE [LARGE SCALE GENOMIC DNA]</scope>
    <source>
        <strain evidence="1 2">V10</strain>
    </source>
</reference>
<gene>
    <name evidence="1" type="ORF">FEE40_10250</name>
</gene>
<evidence type="ECO:0000313" key="1">
    <source>
        <dbReference type="EMBL" id="QIA90505.1"/>
    </source>
</evidence>